<proteinExistence type="predicted"/>
<protein>
    <submittedName>
        <fullName evidence="1">Uncharacterized protein</fullName>
    </submittedName>
</protein>
<name>A0A2H0UMB5_9BACT</name>
<dbReference type="AlphaFoldDB" id="A0A2H0UMB5"/>
<reference evidence="2" key="1">
    <citation type="submission" date="2017-09" db="EMBL/GenBank/DDBJ databases">
        <title>Depth-based differentiation of microbial function through sediment-hosted aquifers and enrichment of novel symbionts in the deep terrestrial subsurface.</title>
        <authorList>
            <person name="Probst A.J."/>
            <person name="Ladd B."/>
            <person name="Jarett J.K."/>
            <person name="Geller-Mcgrath D.E."/>
            <person name="Sieber C.M.K."/>
            <person name="Emerson J.B."/>
            <person name="Anantharaman K."/>
            <person name="Thomas B.C."/>
            <person name="Malmstrom R."/>
            <person name="Stieglmeier M."/>
            <person name="Klingl A."/>
            <person name="Woyke T."/>
            <person name="Ryan C.M."/>
            <person name="Banfield J.F."/>
        </authorList>
    </citation>
    <scope>NUCLEOTIDE SEQUENCE [LARGE SCALE GENOMIC DNA]</scope>
</reference>
<evidence type="ECO:0000313" key="1">
    <source>
        <dbReference type="EMBL" id="PIR87540.1"/>
    </source>
</evidence>
<dbReference type="EMBL" id="PFBC01000062">
    <property type="protein sequence ID" value="PIR87540.1"/>
    <property type="molecule type" value="Genomic_DNA"/>
</dbReference>
<gene>
    <name evidence="1" type="ORF">COU10_03990</name>
</gene>
<organism evidence="1 2">
    <name type="scientific">Candidatus Harrisonbacteria bacterium CG10_big_fil_rev_8_21_14_0_10_45_28</name>
    <dbReference type="NCBI Taxonomy" id="1974586"/>
    <lineage>
        <taxon>Bacteria</taxon>
        <taxon>Candidatus Harrisoniibacteriota</taxon>
    </lineage>
</organism>
<comment type="caution">
    <text evidence="1">The sequence shown here is derived from an EMBL/GenBank/DDBJ whole genome shotgun (WGS) entry which is preliminary data.</text>
</comment>
<sequence length="66" mass="7729">MQETLGFDPKVLTGPNNSMSETIVTVQTQERKVWVERDEQDAVFNQPYQASALEEMEKKWMEHVDK</sequence>
<evidence type="ECO:0000313" key="2">
    <source>
        <dbReference type="Proteomes" id="UP000230903"/>
    </source>
</evidence>
<accession>A0A2H0UMB5</accession>
<dbReference type="Proteomes" id="UP000230903">
    <property type="component" value="Unassembled WGS sequence"/>
</dbReference>